<dbReference type="InterPro" id="IPR008978">
    <property type="entry name" value="HSP20-like_chaperone"/>
</dbReference>
<proteinExistence type="predicted"/>
<organism evidence="1 2">
    <name type="scientific">Candidatus Lokiarchaeum ossiferum</name>
    <dbReference type="NCBI Taxonomy" id="2951803"/>
    <lineage>
        <taxon>Archaea</taxon>
        <taxon>Promethearchaeati</taxon>
        <taxon>Promethearchaeota</taxon>
        <taxon>Promethearchaeia</taxon>
        <taxon>Promethearchaeales</taxon>
        <taxon>Promethearchaeaceae</taxon>
        <taxon>Candidatus Lokiarchaeum</taxon>
    </lineage>
</organism>
<name>A0ABY6HSK4_9ARCH</name>
<evidence type="ECO:0008006" key="3">
    <source>
        <dbReference type="Google" id="ProtNLM"/>
    </source>
</evidence>
<keyword evidence="2" id="KW-1185">Reference proteome</keyword>
<gene>
    <name evidence="1" type="ORF">NEF87_001652</name>
</gene>
<sequence length="113" mass="13147">MSITETKNESTDMAEHKIEPKYKVTPRYGVWSKDDKITVQVALPGVKKADIEMKVLPNYFTLRAPRGEVMYTLDLEMIKVEPEVSKAEYEEGLLKIELKRYNPLEHAYEVKIE</sequence>
<reference evidence="1" key="1">
    <citation type="submission" date="2022-09" db="EMBL/GenBank/DDBJ databases">
        <title>Actin cytoskeleton and complex cell architecture in an #Asgard archaeon.</title>
        <authorList>
            <person name="Ponce Toledo R.I."/>
            <person name="Schleper C."/>
            <person name="Rodrigues Oliveira T."/>
            <person name="Wollweber F."/>
            <person name="Xu J."/>
            <person name="Rittmann S."/>
            <person name="Klingl A."/>
            <person name="Pilhofer M."/>
        </authorList>
    </citation>
    <scope>NUCLEOTIDE SEQUENCE</scope>
    <source>
        <strain evidence="1">B-35</strain>
    </source>
</reference>
<dbReference type="CDD" id="cd00298">
    <property type="entry name" value="ACD_sHsps_p23-like"/>
    <property type="match status" value="1"/>
</dbReference>
<protein>
    <recommendedName>
        <fullName evidence="3">Hsp20/alpha crystallin family protein</fullName>
    </recommendedName>
</protein>
<evidence type="ECO:0000313" key="1">
    <source>
        <dbReference type="EMBL" id="UYP45367.1"/>
    </source>
</evidence>
<evidence type="ECO:0000313" key="2">
    <source>
        <dbReference type="Proteomes" id="UP001208689"/>
    </source>
</evidence>
<dbReference type="Proteomes" id="UP001208689">
    <property type="component" value="Chromosome"/>
</dbReference>
<dbReference type="SUPFAM" id="SSF49764">
    <property type="entry name" value="HSP20-like chaperones"/>
    <property type="match status" value="1"/>
</dbReference>
<accession>A0ABY6HSK4</accession>
<dbReference type="Gene3D" id="2.60.40.790">
    <property type="match status" value="1"/>
</dbReference>
<dbReference type="EMBL" id="CP104013">
    <property type="protein sequence ID" value="UYP45367.1"/>
    <property type="molecule type" value="Genomic_DNA"/>
</dbReference>